<dbReference type="CDD" id="cd02440">
    <property type="entry name" value="AdoMet_MTases"/>
    <property type="match status" value="1"/>
</dbReference>
<gene>
    <name evidence="5" type="ORF">ACFSDE_00290</name>
</gene>
<evidence type="ECO:0000313" key="5">
    <source>
        <dbReference type="EMBL" id="MFD1945217.1"/>
    </source>
</evidence>
<protein>
    <submittedName>
        <fullName evidence="5">Class I SAM-dependent methyltransferase</fullName>
        <ecNumber evidence="5">2.1.1.222</ecNumber>
        <ecNumber evidence="5">2.1.1.64</ecNumber>
    </submittedName>
</protein>
<dbReference type="Proteomes" id="UP001597351">
    <property type="component" value="Unassembled WGS sequence"/>
</dbReference>
<comment type="caution">
    <text evidence="5">The sequence shown here is derived from an EMBL/GenBank/DDBJ whole genome shotgun (WGS) entry which is preliminary data.</text>
</comment>
<dbReference type="PANTHER" id="PTHR43464:SF19">
    <property type="entry name" value="UBIQUINONE BIOSYNTHESIS O-METHYLTRANSFERASE, MITOCHONDRIAL"/>
    <property type="match status" value="1"/>
</dbReference>
<evidence type="ECO:0000256" key="1">
    <source>
        <dbReference type="ARBA" id="ARBA00022603"/>
    </source>
</evidence>
<dbReference type="RefSeq" id="WP_343915891.1">
    <property type="nucleotide sequence ID" value="NZ_BAAAJT010000002.1"/>
</dbReference>
<accession>A0ABW4TI63</accession>
<reference evidence="6" key="1">
    <citation type="journal article" date="2019" name="Int. J. Syst. Evol. Microbiol.">
        <title>The Global Catalogue of Microorganisms (GCM) 10K type strain sequencing project: providing services to taxonomists for standard genome sequencing and annotation.</title>
        <authorList>
            <consortium name="The Broad Institute Genomics Platform"/>
            <consortium name="The Broad Institute Genome Sequencing Center for Infectious Disease"/>
            <person name="Wu L."/>
            <person name="Ma J."/>
        </authorList>
    </citation>
    <scope>NUCLEOTIDE SEQUENCE [LARGE SCALE GENOMIC DNA]</scope>
    <source>
        <strain evidence="6">CGMCC 1.12477</strain>
    </source>
</reference>
<dbReference type="GO" id="GO:0032259">
    <property type="term" value="P:methylation"/>
    <property type="evidence" value="ECO:0007669"/>
    <property type="project" value="UniProtKB-KW"/>
</dbReference>
<evidence type="ECO:0000256" key="2">
    <source>
        <dbReference type="ARBA" id="ARBA00022679"/>
    </source>
</evidence>
<keyword evidence="6" id="KW-1185">Reference proteome</keyword>
<keyword evidence="2 5" id="KW-0808">Transferase</keyword>
<dbReference type="Gene3D" id="3.40.50.150">
    <property type="entry name" value="Vaccinia Virus protein VP39"/>
    <property type="match status" value="1"/>
</dbReference>
<name>A0ABW4TI63_9ACTN</name>
<sequence length="210" mass="22368">MSETEAFWEDLYTTRAEGAPIWSGRVNPELAREVDDLAPGRALDLGCGEGGDAIHLARAGWEVVAVDVSPTALARAALAAADAGVADRITFERHDLGHTFPTGSFDLVTSAFFQSPLELDKAGVLRRSLAALAPGGRLVLVEHGAAPGWSEHQHVEFPTPAEVVASLDLDSLEAAYEVLVVEGRTRVASNPDGHHHGELLDTVVVVQRRP</sequence>
<dbReference type="InterPro" id="IPR029063">
    <property type="entry name" value="SAM-dependent_MTases_sf"/>
</dbReference>
<organism evidence="5 6">
    <name type="scientific">Nocardioides aestuarii</name>
    <dbReference type="NCBI Taxonomy" id="252231"/>
    <lineage>
        <taxon>Bacteria</taxon>
        <taxon>Bacillati</taxon>
        <taxon>Actinomycetota</taxon>
        <taxon>Actinomycetes</taxon>
        <taxon>Propionibacteriales</taxon>
        <taxon>Nocardioidaceae</taxon>
        <taxon>Nocardioides</taxon>
    </lineage>
</organism>
<dbReference type="GO" id="GO:0061542">
    <property type="term" value="F:3-demethylubiquinol 3-O-methyltransferase activity"/>
    <property type="evidence" value="ECO:0007669"/>
    <property type="project" value="UniProtKB-EC"/>
</dbReference>
<evidence type="ECO:0000259" key="4">
    <source>
        <dbReference type="Pfam" id="PF13649"/>
    </source>
</evidence>
<dbReference type="Pfam" id="PF13649">
    <property type="entry name" value="Methyltransf_25"/>
    <property type="match status" value="1"/>
</dbReference>
<feature type="domain" description="Methyltransferase" evidence="4">
    <location>
        <begin position="43"/>
        <end position="136"/>
    </location>
</feature>
<dbReference type="GO" id="GO:0102208">
    <property type="term" value="F:2-polyprenyl-6-hydroxyphenol methylase activity"/>
    <property type="evidence" value="ECO:0007669"/>
    <property type="project" value="UniProtKB-EC"/>
</dbReference>
<dbReference type="PANTHER" id="PTHR43464">
    <property type="entry name" value="METHYLTRANSFERASE"/>
    <property type="match status" value="1"/>
</dbReference>
<keyword evidence="1 5" id="KW-0489">Methyltransferase</keyword>
<dbReference type="EC" id="2.1.1.64" evidence="5"/>
<keyword evidence="3" id="KW-0949">S-adenosyl-L-methionine</keyword>
<dbReference type="EMBL" id="JBHUGD010000001">
    <property type="protein sequence ID" value="MFD1945217.1"/>
    <property type="molecule type" value="Genomic_DNA"/>
</dbReference>
<dbReference type="SUPFAM" id="SSF53335">
    <property type="entry name" value="S-adenosyl-L-methionine-dependent methyltransferases"/>
    <property type="match status" value="1"/>
</dbReference>
<evidence type="ECO:0000313" key="6">
    <source>
        <dbReference type="Proteomes" id="UP001597351"/>
    </source>
</evidence>
<proteinExistence type="predicted"/>
<evidence type="ECO:0000256" key="3">
    <source>
        <dbReference type="ARBA" id="ARBA00022691"/>
    </source>
</evidence>
<dbReference type="EC" id="2.1.1.222" evidence="5"/>
<dbReference type="InterPro" id="IPR041698">
    <property type="entry name" value="Methyltransf_25"/>
</dbReference>